<sequence length="394" mass="41675">STVAAFLDQVSQDYGIPLVHLTFDVQFAEANLQTRVEALVNILRLRRKLRQEGGGSLSGVVLSERVPGLFLGVDVGSVSTKAVILNGELEVLAEAYLPTSRNPVKAVSLCLTRLRSQIDGQGIRAVGVTGSGRHLAAAMLGTEVVADEITCQALGVLQYVPDARSIIEIGGQDSKLIQLDTEGVPTWYNMNTICSAGTGSFLAGASREFGVPVEEMGPTALACEEEIRIAGRCGVFAESDVVTKQQQGHGIPSLIRGLCFALPRNYLNNVARNRSLQEPVVFTGGVAGNAAVVEGFRRTLGADIVVPPHHETTGAIGAAIMAAASKPTGMWEMSTVVGVEFSTMGIQCHDCSNECDVALLLRGKEVAAAFGSRCGKWETLVGREEYTPATGHPI</sequence>
<keyword evidence="4" id="KW-0411">Iron-sulfur</keyword>
<evidence type="ECO:0000313" key="6">
    <source>
        <dbReference type="EMBL" id="KKM21765.1"/>
    </source>
</evidence>
<evidence type="ECO:0000256" key="3">
    <source>
        <dbReference type="ARBA" id="ARBA00023004"/>
    </source>
</evidence>
<dbReference type="GO" id="GO:0046872">
    <property type="term" value="F:metal ion binding"/>
    <property type="evidence" value="ECO:0007669"/>
    <property type="project" value="UniProtKB-KW"/>
</dbReference>
<comment type="cofactor">
    <cofactor evidence="1">
        <name>[4Fe-4S] cluster</name>
        <dbReference type="ChEBI" id="CHEBI:49883"/>
    </cofactor>
</comment>
<proteinExistence type="predicted"/>
<name>A0A0F9L255_9ZZZZ</name>
<keyword evidence="2" id="KW-0479">Metal-binding</keyword>
<dbReference type="GO" id="GO:0051536">
    <property type="term" value="F:iron-sulfur cluster binding"/>
    <property type="evidence" value="ECO:0007669"/>
    <property type="project" value="UniProtKB-KW"/>
</dbReference>
<accession>A0A0F9L255</accession>
<evidence type="ECO:0000259" key="5">
    <source>
        <dbReference type="Pfam" id="PF01869"/>
    </source>
</evidence>
<feature type="domain" description="ATPase BadF/BadG/BcrA/BcrD type" evidence="5">
    <location>
        <begin position="71"/>
        <end position="322"/>
    </location>
</feature>
<dbReference type="InterPro" id="IPR002731">
    <property type="entry name" value="ATPase_BadF"/>
</dbReference>
<keyword evidence="3" id="KW-0408">Iron</keyword>
<dbReference type="CDD" id="cd24035">
    <property type="entry name" value="ASKHA_NBD_O66634-like_rpt2"/>
    <property type="match status" value="1"/>
</dbReference>
<protein>
    <recommendedName>
        <fullName evidence="5">ATPase BadF/BadG/BcrA/BcrD type domain-containing protein</fullName>
    </recommendedName>
</protein>
<reference evidence="6" key="1">
    <citation type="journal article" date="2015" name="Nature">
        <title>Complex archaea that bridge the gap between prokaryotes and eukaryotes.</title>
        <authorList>
            <person name="Spang A."/>
            <person name="Saw J.H."/>
            <person name="Jorgensen S.L."/>
            <person name="Zaremba-Niedzwiedzka K."/>
            <person name="Martijn J."/>
            <person name="Lind A.E."/>
            <person name="van Eijk R."/>
            <person name="Schleper C."/>
            <person name="Guy L."/>
            <person name="Ettema T.J."/>
        </authorList>
    </citation>
    <scope>NUCLEOTIDE SEQUENCE</scope>
</reference>
<dbReference type="PANTHER" id="PTHR32329">
    <property type="entry name" value="BIFUNCTIONAL PROTEIN [INCLUDES 2-HYDROXYACYL-COA DEHYDRATASE (N-TER) AND ITS ACTIVATOR DOMAIN (C_TERM)-RELATED"/>
    <property type="match status" value="1"/>
</dbReference>
<dbReference type="AlphaFoldDB" id="A0A0F9L255"/>
<dbReference type="EMBL" id="LAZR01013485">
    <property type="protein sequence ID" value="KKM21765.1"/>
    <property type="molecule type" value="Genomic_DNA"/>
</dbReference>
<dbReference type="InterPro" id="IPR008275">
    <property type="entry name" value="CoA_E_activase_dom"/>
</dbReference>
<evidence type="ECO:0000256" key="1">
    <source>
        <dbReference type="ARBA" id="ARBA00001966"/>
    </source>
</evidence>
<dbReference type="InterPro" id="IPR051805">
    <property type="entry name" value="Dehydratase_Activator_Redct"/>
</dbReference>
<organism evidence="6">
    <name type="scientific">marine sediment metagenome</name>
    <dbReference type="NCBI Taxonomy" id="412755"/>
    <lineage>
        <taxon>unclassified sequences</taxon>
        <taxon>metagenomes</taxon>
        <taxon>ecological metagenomes</taxon>
    </lineage>
</organism>
<dbReference type="SUPFAM" id="SSF53067">
    <property type="entry name" value="Actin-like ATPase domain"/>
    <property type="match status" value="1"/>
</dbReference>
<dbReference type="Gene3D" id="3.30.420.40">
    <property type="match status" value="2"/>
</dbReference>
<dbReference type="InterPro" id="IPR043129">
    <property type="entry name" value="ATPase_NBD"/>
</dbReference>
<evidence type="ECO:0000256" key="4">
    <source>
        <dbReference type="ARBA" id="ARBA00023014"/>
    </source>
</evidence>
<dbReference type="PANTHER" id="PTHR32329:SF7">
    <property type="entry name" value="ACTIVATOR OF 2-HYDROXYACYL-COA-HYDRATASE"/>
    <property type="match status" value="1"/>
</dbReference>
<evidence type="ECO:0000256" key="2">
    <source>
        <dbReference type="ARBA" id="ARBA00022723"/>
    </source>
</evidence>
<feature type="non-terminal residue" evidence="6">
    <location>
        <position position="1"/>
    </location>
</feature>
<gene>
    <name evidence="6" type="ORF">LCGC14_1632150</name>
</gene>
<comment type="caution">
    <text evidence="6">The sequence shown here is derived from an EMBL/GenBank/DDBJ whole genome shotgun (WGS) entry which is preliminary data.</text>
</comment>
<dbReference type="Pfam" id="PF01869">
    <property type="entry name" value="BcrAD_BadFG"/>
    <property type="match status" value="1"/>
</dbReference>
<dbReference type="NCBIfam" id="TIGR00241">
    <property type="entry name" value="CoA_E_activ"/>
    <property type="match status" value="1"/>
</dbReference>